<dbReference type="GeneID" id="24795098"/>
<evidence type="ECO:0000256" key="1">
    <source>
        <dbReference type="SAM" id="Phobius"/>
    </source>
</evidence>
<keyword evidence="1" id="KW-0472">Membrane</keyword>
<reference evidence="3 4" key="1">
    <citation type="submission" date="2013-07" db="EMBL/GenBank/DDBJ databases">
        <title>Genome of Archaeoglobus fulgidus.</title>
        <authorList>
            <person name="Fiebig A."/>
            <person name="Birkeland N.-K."/>
        </authorList>
    </citation>
    <scope>NUCLEOTIDE SEQUENCE [LARGE SCALE GENOMIC DNA]</scope>
    <source>
        <strain evidence="3 4">DSM 8774</strain>
    </source>
</reference>
<dbReference type="InterPro" id="IPR012859">
    <property type="entry name" value="Pilin_N_archaeal"/>
</dbReference>
<dbReference type="KEGG" id="afg:AFULGI_00015980"/>
<feature type="domain" description="Archaeal Type IV pilin N-terminal" evidence="2">
    <location>
        <begin position="12"/>
        <end position="93"/>
    </location>
</feature>
<sequence>MFGVVRLVRDERGVSEVMAAMLLMAVVVLAIAAVATNIFGMTNVEKAPNVRLDIVDHPDPINPSATGENAFIIRHMGGDRINYNDIVVAVYDSSGQMIYNSIVSEDTTNLVTQQMSGSAYNDNFFEGGEQIVASDGVLNQAGTYEIAIYYKPTMALLYKEAVMIS</sequence>
<protein>
    <recommendedName>
        <fullName evidence="2">Archaeal Type IV pilin N-terminal domain-containing protein</fullName>
    </recommendedName>
</protein>
<dbReference type="EMBL" id="CP006577">
    <property type="protein sequence ID" value="AIG98360.1"/>
    <property type="molecule type" value="Genomic_DNA"/>
</dbReference>
<keyword evidence="1" id="KW-0812">Transmembrane</keyword>
<keyword evidence="1" id="KW-1133">Transmembrane helix</keyword>
<dbReference type="Pfam" id="PF07790">
    <property type="entry name" value="Pilin_N"/>
    <property type="match status" value="1"/>
</dbReference>
<gene>
    <name evidence="3" type="ORF">AFULGI_00015980</name>
</gene>
<evidence type="ECO:0000313" key="4">
    <source>
        <dbReference type="Proteomes" id="UP000028501"/>
    </source>
</evidence>
<proteinExistence type="predicted"/>
<dbReference type="NCBIfam" id="TIGR02537">
    <property type="entry name" value="arch_flag_Nterm"/>
    <property type="match status" value="1"/>
</dbReference>
<dbReference type="Proteomes" id="UP000028501">
    <property type="component" value="Chromosome"/>
</dbReference>
<evidence type="ECO:0000259" key="2">
    <source>
        <dbReference type="Pfam" id="PF07790"/>
    </source>
</evidence>
<dbReference type="AlphaFoldDB" id="A0A075WD49"/>
<evidence type="ECO:0000313" key="3">
    <source>
        <dbReference type="EMBL" id="AIG98360.1"/>
    </source>
</evidence>
<dbReference type="InterPro" id="IPR013373">
    <property type="entry name" value="Flagellin/pilin_N_arc"/>
</dbReference>
<name>A0A075WD49_ARCFL</name>
<feature type="transmembrane region" description="Helical" evidence="1">
    <location>
        <begin position="20"/>
        <end position="41"/>
    </location>
</feature>
<accession>A0A075WD49</accession>
<organism evidence="3 4">
    <name type="scientific">Archaeoglobus fulgidus DSM 8774</name>
    <dbReference type="NCBI Taxonomy" id="1344584"/>
    <lineage>
        <taxon>Archaea</taxon>
        <taxon>Methanobacteriati</taxon>
        <taxon>Methanobacteriota</taxon>
        <taxon>Archaeoglobi</taxon>
        <taxon>Archaeoglobales</taxon>
        <taxon>Archaeoglobaceae</taxon>
        <taxon>Archaeoglobus</taxon>
    </lineage>
</organism>
<dbReference type="HOGENOM" id="CLU_1631572_0_0_2"/>
<dbReference type="RefSeq" id="WP_048095715.1">
    <property type="nucleotide sequence ID" value="NZ_CP006577.1"/>
</dbReference>